<comment type="caution">
    <text evidence="3">The sequence shown here is derived from an EMBL/GenBank/DDBJ whole genome shotgun (WGS) entry which is preliminary data.</text>
</comment>
<dbReference type="EMBL" id="DTBZ01000102">
    <property type="protein sequence ID" value="HGQ18427.1"/>
    <property type="molecule type" value="Genomic_DNA"/>
</dbReference>
<sequence>MASTSPSRSELIDIITSNNIIEEFVAWLRNVKKIDTDPISLKDVDYNLLLEFVHTKGLLKSEAPPELINPSDDKLEHYNEGGKRFTKPKKIRRKT</sequence>
<feature type="compositionally biased region" description="Basic and acidic residues" evidence="1">
    <location>
        <begin position="71"/>
        <end position="83"/>
    </location>
</feature>
<proteinExistence type="predicted"/>
<name>A0A7J3JRS6_9CREN</name>
<evidence type="ECO:0000313" key="3">
    <source>
        <dbReference type="EMBL" id="HGQ18427.1"/>
    </source>
</evidence>
<protein>
    <submittedName>
        <fullName evidence="3">Uncharacterized protein</fullName>
    </submittedName>
</protein>
<feature type="region of interest" description="Disordered" evidence="1">
    <location>
        <begin position="70"/>
        <end position="95"/>
    </location>
</feature>
<evidence type="ECO:0000256" key="1">
    <source>
        <dbReference type="SAM" id="MobiDB-lite"/>
    </source>
</evidence>
<organism evidence="3">
    <name type="scientific">Ignisphaera aggregans</name>
    <dbReference type="NCBI Taxonomy" id="334771"/>
    <lineage>
        <taxon>Archaea</taxon>
        <taxon>Thermoproteota</taxon>
        <taxon>Thermoprotei</taxon>
        <taxon>Desulfurococcales</taxon>
        <taxon>Desulfurococcaceae</taxon>
        <taxon>Ignisphaera</taxon>
    </lineage>
</organism>
<evidence type="ECO:0000313" key="2">
    <source>
        <dbReference type="EMBL" id="HGN37590.1"/>
    </source>
</evidence>
<reference evidence="3" key="1">
    <citation type="journal article" date="2020" name="mSystems">
        <title>Genome- and Community-Level Interaction Insights into Carbon Utilization and Element Cycling Functions of Hydrothermarchaeota in Hydrothermal Sediment.</title>
        <authorList>
            <person name="Zhou Z."/>
            <person name="Liu Y."/>
            <person name="Xu W."/>
            <person name="Pan J."/>
            <person name="Luo Z.H."/>
            <person name="Li M."/>
        </authorList>
    </citation>
    <scope>NUCLEOTIDE SEQUENCE [LARGE SCALE GENOMIC DNA]</scope>
    <source>
        <strain evidence="2">SpSt-618</strain>
        <strain evidence="3">SpSt-657</strain>
    </source>
</reference>
<gene>
    <name evidence="2" type="ORF">ENT87_08630</name>
    <name evidence="3" type="ORF">ENU30_05585</name>
</gene>
<feature type="compositionally biased region" description="Basic residues" evidence="1">
    <location>
        <begin position="84"/>
        <end position="95"/>
    </location>
</feature>
<dbReference type="AlphaFoldDB" id="A0A7J3JRS6"/>
<dbReference type="EMBL" id="DTAI01000256">
    <property type="protein sequence ID" value="HGN37590.1"/>
    <property type="molecule type" value="Genomic_DNA"/>
</dbReference>
<accession>A0A7J3JRS6</accession>